<reference evidence="2" key="1">
    <citation type="journal article" date="2019" name="Gigascience">
        <title>De novo genome assembly of the endangered Acer yangbiense, a plant species with extremely small populations endemic to Yunnan Province, China.</title>
        <authorList>
            <person name="Yang J."/>
            <person name="Wariss H.M."/>
            <person name="Tao L."/>
            <person name="Zhang R."/>
            <person name="Yun Q."/>
            <person name="Hollingsworth P."/>
            <person name="Dao Z."/>
            <person name="Luo G."/>
            <person name="Guo H."/>
            <person name="Ma Y."/>
            <person name="Sun W."/>
        </authorList>
    </citation>
    <scope>NUCLEOTIDE SEQUENCE [LARGE SCALE GENOMIC DNA]</scope>
    <source>
        <strain evidence="2">cv. Malutang</strain>
    </source>
</reference>
<evidence type="ECO:0000313" key="1">
    <source>
        <dbReference type="EMBL" id="TXG60126.1"/>
    </source>
</evidence>
<dbReference type="Proteomes" id="UP000323000">
    <property type="component" value="Chromosome 6"/>
</dbReference>
<proteinExistence type="predicted"/>
<comment type="caution">
    <text evidence="1">The sequence shown here is derived from an EMBL/GenBank/DDBJ whole genome shotgun (WGS) entry which is preliminary data.</text>
</comment>
<dbReference type="InterPro" id="IPR040256">
    <property type="entry name" value="At4g02000-like"/>
</dbReference>
<sequence length="456" mass="51498">MTDVLKYDNGFWNSELVRQVFSAKEAKAILSLPAGGVRSTSGIGRLGSFLDSISFFEFVLYCKARMSVAVFELLCVVWWRIWVRRNQLVHSDTIVPKSIFDWDVNFLDQFRSVNKREGCGLAKLSNAYCWKALITGSFKINTDAALNIGSKNFEALYQPIIVEAMAILAGLPLALDTGLVPASMDSDALANPCFSSINFVSRLANKVVHGLAKLALDYKGKFVWLKTISSLWRVQSLAIVRFLVLLPCSQGMTDTDISKLCENLSLVDEDEAVLEMDEEVQVDGVGDVDRCLVGKVFSGKKVNREEDRNRVWNRGPWHFGNSLIVMEKPLGSGNIAQLGFNKTELWVHIHDIHDLPILCMNMRTAKWLAEQLGEVVEPPTESRECWGKFMRVKVRIDISKALKRWLKRNWVKQRKSRWGVIDRKETVYSGGGIEQSKGEEDGKPSYYSGYRVINPE</sequence>
<protein>
    <submittedName>
        <fullName evidence="1">Uncharacterized protein</fullName>
    </submittedName>
</protein>
<accession>A0A5C7HV29</accession>
<dbReference type="PANTHER" id="PTHR31286:SF167">
    <property type="entry name" value="OS09G0268800 PROTEIN"/>
    <property type="match status" value="1"/>
</dbReference>
<dbReference type="AlphaFoldDB" id="A0A5C7HV29"/>
<dbReference type="EMBL" id="VAHF01000006">
    <property type="protein sequence ID" value="TXG60126.1"/>
    <property type="molecule type" value="Genomic_DNA"/>
</dbReference>
<gene>
    <name evidence="1" type="ORF">EZV62_014699</name>
</gene>
<keyword evidence="2" id="KW-1185">Reference proteome</keyword>
<evidence type="ECO:0000313" key="2">
    <source>
        <dbReference type="Proteomes" id="UP000323000"/>
    </source>
</evidence>
<dbReference type="PANTHER" id="PTHR31286">
    <property type="entry name" value="GLYCINE-RICH CELL WALL STRUCTURAL PROTEIN 1.8-LIKE"/>
    <property type="match status" value="1"/>
</dbReference>
<name>A0A5C7HV29_9ROSI</name>
<organism evidence="1 2">
    <name type="scientific">Acer yangbiense</name>
    <dbReference type="NCBI Taxonomy" id="1000413"/>
    <lineage>
        <taxon>Eukaryota</taxon>
        <taxon>Viridiplantae</taxon>
        <taxon>Streptophyta</taxon>
        <taxon>Embryophyta</taxon>
        <taxon>Tracheophyta</taxon>
        <taxon>Spermatophyta</taxon>
        <taxon>Magnoliopsida</taxon>
        <taxon>eudicotyledons</taxon>
        <taxon>Gunneridae</taxon>
        <taxon>Pentapetalae</taxon>
        <taxon>rosids</taxon>
        <taxon>malvids</taxon>
        <taxon>Sapindales</taxon>
        <taxon>Sapindaceae</taxon>
        <taxon>Hippocastanoideae</taxon>
        <taxon>Acereae</taxon>
        <taxon>Acer</taxon>
    </lineage>
</organism>